<accession>A0A6G7WIP2</accession>
<evidence type="ECO:0000259" key="2">
    <source>
        <dbReference type="PROSITE" id="PS50887"/>
    </source>
</evidence>
<dbReference type="GO" id="GO:0052621">
    <property type="term" value="F:diguanylate cyclase activity"/>
    <property type="evidence" value="ECO:0007669"/>
    <property type="project" value="TreeGrafter"/>
</dbReference>
<evidence type="ECO:0000313" key="4">
    <source>
        <dbReference type="Proteomes" id="UP000501830"/>
    </source>
</evidence>
<dbReference type="KEGG" id="jpo:G7058_08845"/>
<dbReference type="SUPFAM" id="SSF55073">
    <property type="entry name" value="Nucleotide cyclase"/>
    <property type="match status" value="1"/>
</dbReference>
<dbReference type="GO" id="GO:0043709">
    <property type="term" value="P:cell adhesion involved in single-species biofilm formation"/>
    <property type="evidence" value="ECO:0007669"/>
    <property type="project" value="TreeGrafter"/>
</dbReference>
<feature type="transmembrane region" description="Helical" evidence="1">
    <location>
        <begin position="100"/>
        <end position="117"/>
    </location>
</feature>
<evidence type="ECO:0000313" key="3">
    <source>
        <dbReference type="EMBL" id="QIK52130.1"/>
    </source>
</evidence>
<organism evidence="3 4">
    <name type="scientific">Jeotgalibaca porci</name>
    <dbReference type="NCBI Taxonomy" id="1868793"/>
    <lineage>
        <taxon>Bacteria</taxon>
        <taxon>Bacillati</taxon>
        <taxon>Bacillota</taxon>
        <taxon>Bacilli</taxon>
        <taxon>Lactobacillales</taxon>
        <taxon>Carnobacteriaceae</taxon>
        <taxon>Jeotgalibaca</taxon>
    </lineage>
</organism>
<dbReference type="InterPro" id="IPR029787">
    <property type="entry name" value="Nucleotide_cyclase"/>
</dbReference>
<dbReference type="SMART" id="SM00267">
    <property type="entry name" value="GGDEF"/>
    <property type="match status" value="1"/>
</dbReference>
<gene>
    <name evidence="3" type="ORF">G7058_08845</name>
</gene>
<name>A0A6G7WIP2_9LACT</name>
<feature type="transmembrane region" description="Helical" evidence="1">
    <location>
        <begin position="37"/>
        <end position="56"/>
    </location>
</feature>
<keyword evidence="1" id="KW-0472">Membrane</keyword>
<keyword evidence="4" id="KW-1185">Reference proteome</keyword>
<feature type="domain" description="GGDEF" evidence="2">
    <location>
        <begin position="217"/>
        <end position="350"/>
    </location>
</feature>
<protein>
    <submittedName>
        <fullName evidence="3">GGDEF domain-containing protein</fullName>
    </submittedName>
</protein>
<dbReference type="EMBL" id="CP049889">
    <property type="protein sequence ID" value="QIK52130.1"/>
    <property type="molecule type" value="Genomic_DNA"/>
</dbReference>
<dbReference type="CDD" id="cd01949">
    <property type="entry name" value="GGDEF"/>
    <property type="match status" value="1"/>
</dbReference>
<dbReference type="GO" id="GO:0005886">
    <property type="term" value="C:plasma membrane"/>
    <property type="evidence" value="ECO:0007669"/>
    <property type="project" value="TreeGrafter"/>
</dbReference>
<dbReference type="InterPro" id="IPR050469">
    <property type="entry name" value="Diguanylate_Cyclase"/>
</dbReference>
<evidence type="ECO:0000256" key="1">
    <source>
        <dbReference type="SAM" id="Phobius"/>
    </source>
</evidence>
<dbReference type="Gene3D" id="3.30.70.270">
    <property type="match status" value="1"/>
</dbReference>
<reference evidence="3 4" key="1">
    <citation type="journal article" date="2017" name="Int. J. Syst. Evol. Microbiol.">
        <title>Jeotgalibaca porci sp. nov. and Jeotgalibaca arthritidis sp. nov., isolated from pigs, and emended description of the genus Jeotgalibaca.</title>
        <authorList>
            <person name="Zamora L."/>
            <person name="Perez-Sancho M."/>
            <person name="Dominguez L."/>
            <person name="Fernandez-Garayzabal J.F."/>
            <person name="Vela A.I."/>
        </authorList>
    </citation>
    <scope>NUCLEOTIDE SEQUENCE [LARGE SCALE GENOMIC DNA]</scope>
    <source>
        <strain evidence="3 4">CCUG 69148</strain>
    </source>
</reference>
<sequence>MFATMIANVTIIFIPIYLYFRSNYAIADIKQLSFQKWLLFVCVESLVGIALVYLSWDFVGIPVDSRILFFSISMTYFGWKITIPSMLLAEVVHIFHTGHATMLVGLVTTLLFAWSLYFVAKLAAKRFEAYGQLLSLVLYNAVLKTVLVYRTTQDVQRTFLFFLVIVTLSLLITTGMFMQMADLRILRERSDFDYLTRLLNVRKFKERLTTLDKVSHAHVSIAVLDLDLFKQFNDTYGHDAGDNILWGVAQVFAAYSSKNATVYRIGGEEFAVIMVGMSKKEAEFFIVDIMDNVVNRPIPLNREESVSVTLSVGLAFSREGETLHKLWKLADRAMYHSKENGRNQLTVAPTE</sequence>
<feature type="transmembrane region" description="Helical" evidence="1">
    <location>
        <begin position="6"/>
        <end position="25"/>
    </location>
</feature>
<dbReference type="InterPro" id="IPR043128">
    <property type="entry name" value="Rev_trsase/Diguanyl_cyclase"/>
</dbReference>
<dbReference type="Pfam" id="PF00990">
    <property type="entry name" value="GGDEF"/>
    <property type="match status" value="1"/>
</dbReference>
<feature type="transmembrane region" description="Helical" evidence="1">
    <location>
        <begin position="68"/>
        <end position="88"/>
    </location>
</feature>
<dbReference type="RefSeq" id="WP_166063193.1">
    <property type="nucleotide sequence ID" value="NZ_CP049889.1"/>
</dbReference>
<dbReference type="Proteomes" id="UP000501830">
    <property type="component" value="Chromosome"/>
</dbReference>
<keyword evidence="1" id="KW-1133">Transmembrane helix</keyword>
<dbReference type="PANTHER" id="PTHR45138:SF9">
    <property type="entry name" value="DIGUANYLATE CYCLASE DGCM-RELATED"/>
    <property type="match status" value="1"/>
</dbReference>
<dbReference type="NCBIfam" id="TIGR00254">
    <property type="entry name" value="GGDEF"/>
    <property type="match status" value="1"/>
</dbReference>
<dbReference type="InterPro" id="IPR000160">
    <property type="entry name" value="GGDEF_dom"/>
</dbReference>
<dbReference type="GeneID" id="94553388"/>
<dbReference type="PANTHER" id="PTHR45138">
    <property type="entry name" value="REGULATORY COMPONENTS OF SENSORY TRANSDUCTION SYSTEM"/>
    <property type="match status" value="1"/>
</dbReference>
<keyword evidence="1" id="KW-0812">Transmembrane</keyword>
<feature type="transmembrane region" description="Helical" evidence="1">
    <location>
        <begin position="159"/>
        <end position="181"/>
    </location>
</feature>
<dbReference type="GO" id="GO:1902201">
    <property type="term" value="P:negative regulation of bacterial-type flagellum-dependent cell motility"/>
    <property type="evidence" value="ECO:0007669"/>
    <property type="project" value="TreeGrafter"/>
</dbReference>
<dbReference type="AlphaFoldDB" id="A0A6G7WIP2"/>
<dbReference type="PROSITE" id="PS50887">
    <property type="entry name" value="GGDEF"/>
    <property type="match status" value="1"/>
</dbReference>
<proteinExistence type="predicted"/>